<protein>
    <recommendedName>
        <fullName evidence="1">Bacteriophage CI repressor C-terminal domain-containing protein</fullName>
    </recommendedName>
</protein>
<dbReference type="Pfam" id="PF16452">
    <property type="entry name" value="Phage_CI_C"/>
    <property type="match status" value="1"/>
</dbReference>
<accession>A0A014MDP5</accession>
<evidence type="ECO:0000313" key="2">
    <source>
        <dbReference type="EMBL" id="EXU76169.1"/>
    </source>
</evidence>
<organism evidence="2 3">
    <name type="scientific">Erwinia mallotivora</name>
    <dbReference type="NCBI Taxonomy" id="69222"/>
    <lineage>
        <taxon>Bacteria</taxon>
        <taxon>Pseudomonadati</taxon>
        <taxon>Pseudomonadota</taxon>
        <taxon>Gammaproteobacteria</taxon>
        <taxon>Enterobacterales</taxon>
        <taxon>Erwiniaceae</taxon>
        <taxon>Erwinia</taxon>
    </lineage>
</organism>
<name>A0A014MDP5_9GAMM</name>
<dbReference type="InterPro" id="IPR032499">
    <property type="entry name" value="Phage_CI_C"/>
</dbReference>
<dbReference type="EMBL" id="JFHN01000036">
    <property type="protein sequence ID" value="EXU76169.1"/>
    <property type="molecule type" value="Genomic_DNA"/>
</dbReference>
<dbReference type="Proteomes" id="UP000019918">
    <property type="component" value="Unassembled WGS sequence"/>
</dbReference>
<dbReference type="OrthoDB" id="7067028at2"/>
<dbReference type="AlphaFoldDB" id="A0A014MDP5"/>
<dbReference type="STRING" id="69222.BG55_07350"/>
<proteinExistence type="predicted"/>
<gene>
    <name evidence="2" type="ORF">BG55_07350</name>
</gene>
<feature type="domain" description="Bacteriophage CI repressor C-terminal" evidence="1">
    <location>
        <begin position="3"/>
        <end position="73"/>
    </location>
</feature>
<evidence type="ECO:0000259" key="1">
    <source>
        <dbReference type="Pfam" id="PF16452"/>
    </source>
</evidence>
<evidence type="ECO:0000313" key="3">
    <source>
        <dbReference type="Proteomes" id="UP000019918"/>
    </source>
</evidence>
<dbReference type="GO" id="GO:0051259">
    <property type="term" value="P:protein complex oligomerization"/>
    <property type="evidence" value="ECO:0007669"/>
    <property type="project" value="InterPro"/>
</dbReference>
<sequence>MLRKKFTAGVLQEAELWKMGSSFIPHRLCKSIFIFSNDGSLVVDFGINEISNGRWLVEIDDKFDVYDIAFLAGKKLL</sequence>
<comment type="caution">
    <text evidence="2">The sequence shown here is derived from an EMBL/GenBank/DDBJ whole genome shotgun (WGS) entry which is preliminary data.</text>
</comment>
<dbReference type="Gene3D" id="2.10.109.10">
    <property type="entry name" value="Umud Fragment, subunit A"/>
    <property type="match status" value="1"/>
</dbReference>
<keyword evidence="3" id="KW-1185">Reference proteome</keyword>
<reference evidence="2 3" key="1">
    <citation type="submission" date="2014-02" db="EMBL/GenBank/DDBJ databases">
        <title>Draft genome of Erwinia mallotivora strain BT-MARDI, a papaya dieback pathogen.</title>
        <authorList>
            <person name="Redzuan R."/>
            <person name="Abu Bakar N."/>
            <person name="Badrun R."/>
            <person name="Mohd Raih M.F."/>
            <person name="Rozano L."/>
            <person name="Mat Amin N."/>
        </authorList>
    </citation>
    <scope>NUCLEOTIDE SEQUENCE [LARGE SCALE GENOMIC DNA]</scope>
    <source>
        <strain evidence="2 3">BT-MARDI</strain>
    </source>
</reference>